<evidence type="ECO:0000256" key="10">
    <source>
        <dbReference type="ARBA" id="ARBA00022989"/>
    </source>
</evidence>
<gene>
    <name evidence="13" type="ORF">C1H46_026863</name>
</gene>
<evidence type="ECO:0000256" key="7">
    <source>
        <dbReference type="ARBA" id="ARBA00022771"/>
    </source>
</evidence>
<evidence type="ECO:0000256" key="4">
    <source>
        <dbReference type="ARBA" id="ARBA00022679"/>
    </source>
</evidence>
<evidence type="ECO:0000256" key="2">
    <source>
        <dbReference type="ARBA" id="ARBA00004141"/>
    </source>
</evidence>
<dbReference type="GO" id="GO:0008270">
    <property type="term" value="F:zinc ion binding"/>
    <property type="evidence" value="ECO:0007669"/>
    <property type="project" value="UniProtKB-KW"/>
</dbReference>
<feature type="domain" description="E3 Ubiquitin ligase MUL1-like" evidence="12">
    <location>
        <begin position="179"/>
        <end position="300"/>
    </location>
</feature>
<keyword evidence="9" id="KW-0862">Zinc</keyword>
<keyword evidence="8" id="KW-0833">Ubl conjugation pathway</keyword>
<dbReference type="AlphaFoldDB" id="A0A540LM54"/>
<evidence type="ECO:0000256" key="8">
    <source>
        <dbReference type="ARBA" id="ARBA00022786"/>
    </source>
</evidence>
<comment type="subcellular location">
    <subcellularLocation>
        <location evidence="2">Membrane</location>
        <topology evidence="2">Multi-pass membrane protein</topology>
    </subcellularLocation>
</comment>
<sequence>MPDQILISLVPELAFSFDSPIVGVTLAYAAVRTLQKFSSYSSALRKIRNAPSVKVSNLRSILAFDQLGQSDAKLVIVRGTVEAKSVFDGRRNVFKSGVVTPQGTKVVLVHRSQRCVFNDWMALIGWLEEGTFVIAAVWFWSILESIVEGFDRARIQILTKGFIPLFNLVERVHAKIFMFPFILVDRGGARKSSSGFVSVNVDGSRHPLPLTTVYRYVHPVDASPYSSLKTHFGHEYPASVLDEVKILPLGKEISAVGLYSFKNGVPEVKSCKDLPYFLSEMSKDQMVIDLTLHTKILLWTWDFSWFSINRSPWLFCCQGLFKPRTGSWTHMQRMASQAMDD</sequence>
<keyword evidence="14" id="KW-1185">Reference proteome</keyword>
<proteinExistence type="predicted"/>
<evidence type="ECO:0000256" key="11">
    <source>
        <dbReference type="ARBA" id="ARBA00023136"/>
    </source>
</evidence>
<keyword evidence="6" id="KW-0479">Metal-binding</keyword>
<name>A0A540LM54_MALBA</name>
<evidence type="ECO:0000259" key="12">
    <source>
        <dbReference type="Pfam" id="PF12483"/>
    </source>
</evidence>
<dbReference type="Proteomes" id="UP000315295">
    <property type="component" value="Unassembled WGS sequence"/>
</dbReference>
<dbReference type="InterPro" id="IPR022170">
    <property type="entry name" value="MUL1-like"/>
</dbReference>
<evidence type="ECO:0000256" key="9">
    <source>
        <dbReference type="ARBA" id="ARBA00022833"/>
    </source>
</evidence>
<evidence type="ECO:0000256" key="1">
    <source>
        <dbReference type="ARBA" id="ARBA00000900"/>
    </source>
</evidence>
<evidence type="ECO:0000256" key="5">
    <source>
        <dbReference type="ARBA" id="ARBA00022692"/>
    </source>
</evidence>
<reference evidence="13 14" key="1">
    <citation type="journal article" date="2019" name="G3 (Bethesda)">
        <title>Sequencing of a Wild Apple (Malus baccata) Genome Unravels the Differences Between Cultivated and Wild Apple Species Regarding Disease Resistance and Cold Tolerance.</title>
        <authorList>
            <person name="Chen X."/>
        </authorList>
    </citation>
    <scope>NUCLEOTIDE SEQUENCE [LARGE SCALE GENOMIC DNA]</scope>
    <source>
        <strain evidence="14">cv. Shandingzi</strain>
        <tissue evidence="13">Leaves</tissue>
    </source>
</reference>
<keyword evidence="11" id="KW-0472">Membrane</keyword>
<dbReference type="InterPro" id="IPR044247">
    <property type="entry name" value="SPL2-like"/>
</dbReference>
<dbReference type="EMBL" id="VIEB01000532">
    <property type="protein sequence ID" value="TQD87564.1"/>
    <property type="molecule type" value="Genomic_DNA"/>
</dbReference>
<accession>A0A540LM54</accession>
<organism evidence="13 14">
    <name type="scientific">Malus baccata</name>
    <name type="common">Siberian crab apple</name>
    <name type="synonym">Pyrus baccata</name>
    <dbReference type="NCBI Taxonomy" id="106549"/>
    <lineage>
        <taxon>Eukaryota</taxon>
        <taxon>Viridiplantae</taxon>
        <taxon>Streptophyta</taxon>
        <taxon>Embryophyta</taxon>
        <taxon>Tracheophyta</taxon>
        <taxon>Spermatophyta</taxon>
        <taxon>Magnoliopsida</taxon>
        <taxon>eudicotyledons</taxon>
        <taxon>Gunneridae</taxon>
        <taxon>Pentapetalae</taxon>
        <taxon>rosids</taxon>
        <taxon>fabids</taxon>
        <taxon>Rosales</taxon>
        <taxon>Rosaceae</taxon>
        <taxon>Amygdaloideae</taxon>
        <taxon>Maleae</taxon>
        <taxon>Malus</taxon>
    </lineage>
</organism>
<evidence type="ECO:0000313" key="14">
    <source>
        <dbReference type="Proteomes" id="UP000315295"/>
    </source>
</evidence>
<keyword evidence="5" id="KW-0812">Transmembrane</keyword>
<dbReference type="EC" id="2.3.2.27" evidence="3"/>
<keyword evidence="7" id="KW-0863">Zinc-finger</keyword>
<dbReference type="GO" id="GO:0061630">
    <property type="term" value="F:ubiquitin protein ligase activity"/>
    <property type="evidence" value="ECO:0007669"/>
    <property type="project" value="UniProtKB-EC"/>
</dbReference>
<evidence type="ECO:0000256" key="6">
    <source>
        <dbReference type="ARBA" id="ARBA00022723"/>
    </source>
</evidence>
<evidence type="ECO:0000313" key="13">
    <source>
        <dbReference type="EMBL" id="TQD87564.1"/>
    </source>
</evidence>
<dbReference type="GO" id="GO:0016567">
    <property type="term" value="P:protein ubiquitination"/>
    <property type="evidence" value="ECO:0007669"/>
    <property type="project" value="InterPro"/>
</dbReference>
<protein>
    <recommendedName>
        <fullName evidence="3">RING-type E3 ubiquitin transferase</fullName>
        <ecNumber evidence="3">2.3.2.27</ecNumber>
    </recommendedName>
</protein>
<dbReference type="Pfam" id="PF12483">
    <property type="entry name" value="GIDE"/>
    <property type="match status" value="1"/>
</dbReference>
<dbReference type="PANTHER" id="PTHR47355:SF1">
    <property type="entry name" value="E3 UBIQUITIN-PROTEIN LIGASE SPL2"/>
    <property type="match status" value="1"/>
</dbReference>
<keyword evidence="10" id="KW-1133">Transmembrane helix</keyword>
<keyword evidence="4" id="KW-0808">Transferase</keyword>
<comment type="caution">
    <text evidence="13">The sequence shown here is derived from an EMBL/GenBank/DDBJ whole genome shotgun (WGS) entry which is preliminary data.</text>
</comment>
<comment type="catalytic activity">
    <reaction evidence="1">
        <text>S-ubiquitinyl-[E2 ubiquitin-conjugating enzyme]-L-cysteine + [acceptor protein]-L-lysine = [E2 ubiquitin-conjugating enzyme]-L-cysteine + N(6)-ubiquitinyl-[acceptor protein]-L-lysine.</text>
        <dbReference type="EC" id="2.3.2.27"/>
    </reaction>
</comment>
<evidence type="ECO:0000256" key="3">
    <source>
        <dbReference type="ARBA" id="ARBA00012483"/>
    </source>
</evidence>
<dbReference type="PANTHER" id="PTHR47355">
    <property type="entry name" value="E3 UBIQUITIN-PROTEIN LIGASE SPL2"/>
    <property type="match status" value="1"/>
</dbReference>
<dbReference type="GO" id="GO:0016020">
    <property type="term" value="C:membrane"/>
    <property type="evidence" value="ECO:0007669"/>
    <property type="project" value="UniProtKB-SubCell"/>
</dbReference>
<dbReference type="STRING" id="106549.A0A540LM54"/>